<dbReference type="EMBL" id="NRSJ01000027">
    <property type="protein sequence ID" value="MBK1705715.1"/>
    <property type="molecule type" value="Genomic_DNA"/>
</dbReference>
<dbReference type="AlphaFoldDB" id="A0AAJ0U6K0"/>
<dbReference type="Proteomes" id="UP001296776">
    <property type="component" value="Unassembled WGS sequence"/>
</dbReference>
<accession>A0AAJ0U6K0</accession>
<name>A0AAJ0U6K0_9GAMM</name>
<protein>
    <submittedName>
        <fullName evidence="1">Uncharacterized protein</fullName>
    </submittedName>
</protein>
<sequence>MRKTLMRSLLFLFVFAVVVVGISLFFKGHANSVNLHHICDKDVPWYDAVFLDAIKDKSDCEKYH</sequence>
<keyword evidence="2" id="KW-1185">Reference proteome</keyword>
<proteinExistence type="predicted"/>
<gene>
    <name evidence="1" type="ORF">CKO40_14400</name>
</gene>
<evidence type="ECO:0000313" key="1">
    <source>
        <dbReference type="EMBL" id="MBK1705715.1"/>
    </source>
</evidence>
<comment type="caution">
    <text evidence="1">The sequence shown here is derived from an EMBL/GenBank/DDBJ whole genome shotgun (WGS) entry which is preliminary data.</text>
</comment>
<reference evidence="1" key="2">
    <citation type="journal article" date="2020" name="Microorganisms">
        <title>Osmotic Adaptation and Compatible Solute Biosynthesis of Phototrophic Bacteria as Revealed from Genome Analyses.</title>
        <authorList>
            <person name="Imhoff J.F."/>
            <person name="Rahn T."/>
            <person name="Kunzel S."/>
            <person name="Keller A."/>
            <person name="Neulinger S.C."/>
        </authorList>
    </citation>
    <scope>NUCLEOTIDE SEQUENCE</scope>
    <source>
        <strain evidence="1">DSM 11080</strain>
    </source>
</reference>
<organism evidence="1 2">
    <name type="scientific">Halochromatium glycolicum</name>
    <dbReference type="NCBI Taxonomy" id="85075"/>
    <lineage>
        <taxon>Bacteria</taxon>
        <taxon>Pseudomonadati</taxon>
        <taxon>Pseudomonadota</taxon>
        <taxon>Gammaproteobacteria</taxon>
        <taxon>Chromatiales</taxon>
        <taxon>Chromatiaceae</taxon>
        <taxon>Halochromatium</taxon>
    </lineage>
</organism>
<evidence type="ECO:0000313" key="2">
    <source>
        <dbReference type="Proteomes" id="UP001296776"/>
    </source>
</evidence>
<reference evidence="1" key="1">
    <citation type="submission" date="2017-08" db="EMBL/GenBank/DDBJ databases">
        <authorList>
            <person name="Imhoff J.F."/>
            <person name="Rahn T."/>
            <person name="Kuenzel S."/>
            <person name="Neulinger S.C."/>
        </authorList>
    </citation>
    <scope>NUCLEOTIDE SEQUENCE</scope>
    <source>
        <strain evidence="1">DSM 11080</strain>
    </source>
</reference>